<dbReference type="InterPro" id="IPR036390">
    <property type="entry name" value="WH_DNA-bd_sf"/>
</dbReference>
<accession>A0ABM8TC86</accession>
<reference evidence="6 7" key="1">
    <citation type="submission" date="2021-03" db="EMBL/GenBank/DDBJ databases">
        <authorList>
            <person name="Peeters C."/>
        </authorList>
    </citation>
    <scope>NUCLEOTIDE SEQUENCE [LARGE SCALE GENOMIC DNA]</scope>
    <source>
        <strain evidence="6 7">LMG 26411</strain>
    </source>
</reference>
<dbReference type="PANTHER" id="PTHR30537">
    <property type="entry name" value="HTH-TYPE TRANSCRIPTIONAL REGULATOR"/>
    <property type="match status" value="1"/>
</dbReference>
<dbReference type="Pfam" id="PF03466">
    <property type="entry name" value="LysR_substrate"/>
    <property type="match status" value="1"/>
</dbReference>
<keyword evidence="3" id="KW-0238">DNA-binding</keyword>
<protein>
    <submittedName>
        <fullName evidence="6">HTH-type transcriptional regulator DmlR</fullName>
    </submittedName>
</protein>
<evidence type="ECO:0000313" key="6">
    <source>
        <dbReference type="EMBL" id="CAG2134708.1"/>
    </source>
</evidence>
<comment type="similarity">
    <text evidence="1">Belongs to the LysR transcriptional regulatory family.</text>
</comment>
<dbReference type="InterPro" id="IPR036388">
    <property type="entry name" value="WH-like_DNA-bd_sf"/>
</dbReference>
<keyword evidence="2" id="KW-0805">Transcription regulation</keyword>
<dbReference type="Proteomes" id="UP000672657">
    <property type="component" value="Unassembled WGS sequence"/>
</dbReference>
<dbReference type="InterPro" id="IPR000847">
    <property type="entry name" value="LysR_HTH_N"/>
</dbReference>
<keyword evidence="7" id="KW-1185">Reference proteome</keyword>
<proteinExistence type="inferred from homology"/>
<dbReference type="InterPro" id="IPR005119">
    <property type="entry name" value="LysR_subst-bd"/>
</dbReference>
<dbReference type="Gene3D" id="3.40.190.290">
    <property type="match status" value="1"/>
</dbReference>
<dbReference type="PROSITE" id="PS50931">
    <property type="entry name" value="HTH_LYSR"/>
    <property type="match status" value="1"/>
</dbReference>
<evidence type="ECO:0000256" key="1">
    <source>
        <dbReference type="ARBA" id="ARBA00009437"/>
    </source>
</evidence>
<evidence type="ECO:0000313" key="7">
    <source>
        <dbReference type="Proteomes" id="UP000672657"/>
    </source>
</evidence>
<dbReference type="CDD" id="cd08479">
    <property type="entry name" value="PBP2_CrgA_like_9"/>
    <property type="match status" value="1"/>
</dbReference>
<dbReference type="SUPFAM" id="SSF46785">
    <property type="entry name" value="Winged helix' DNA-binding domain"/>
    <property type="match status" value="1"/>
</dbReference>
<evidence type="ECO:0000256" key="4">
    <source>
        <dbReference type="ARBA" id="ARBA00023163"/>
    </source>
</evidence>
<dbReference type="RefSeq" id="WP_211952213.1">
    <property type="nucleotide sequence ID" value="NZ_CAJPVI010000004.1"/>
</dbReference>
<evidence type="ECO:0000256" key="3">
    <source>
        <dbReference type="ARBA" id="ARBA00023125"/>
    </source>
</evidence>
<dbReference type="Pfam" id="PF00126">
    <property type="entry name" value="HTH_1"/>
    <property type="match status" value="1"/>
</dbReference>
<dbReference type="Gene3D" id="1.10.10.10">
    <property type="entry name" value="Winged helix-like DNA-binding domain superfamily/Winged helix DNA-binding domain"/>
    <property type="match status" value="1"/>
</dbReference>
<comment type="caution">
    <text evidence="6">The sequence shown here is derived from an EMBL/GenBank/DDBJ whole genome shotgun (WGS) entry which is preliminary data.</text>
</comment>
<dbReference type="EMBL" id="CAJPVI010000004">
    <property type="protein sequence ID" value="CAG2134708.1"/>
    <property type="molecule type" value="Genomic_DNA"/>
</dbReference>
<evidence type="ECO:0000259" key="5">
    <source>
        <dbReference type="PROSITE" id="PS50931"/>
    </source>
</evidence>
<sequence>MDAFSDLAFFVLLVKRGSLAGAAQQIGITPSAASKRLAALESRLGVRLLHRTTRRLSVTQEGEAYLAQGGRILAELEELEQGLAGSRVTPQGLLRVNATLGFGRRHLAPAVAAFLRKHPQVEVQLELSDRPLNLAEQGFDIGVRVGGLPDTRLSARRLAGNRRLLCASPQYLAAHGMPASPRELAQHRCIVIRESDETYGTWQLYAGTRQETVKVRGPATTNDGETAVGWALEGLGVLLRSEWDVAPLLRTGRLQPVLPEWSAAPADIFAVYLSRDHLSARVRAFIDFLAERFATAPAQPYNGW</sequence>
<dbReference type="SUPFAM" id="SSF53850">
    <property type="entry name" value="Periplasmic binding protein-like II"/>
    <property type="match status" value="1"/>
</dbReference>
<dbReference type="InterPro" id="IPR058163">
    <property type="entry name" value="LysR-type_TF_proteobact-type"/>
</dbReference>
<feature type="domain" description="HTH lysR-type" evidence="5">
    <location>
        <begin position="1"/>
        <end position="59"/>
    </location>
</feature>
<name>A0ABM8TC86_9BURK</name>
<organism evidence="6 7">
    <name type="scientific">Cupriavidus numazuensis</name>
    <dbReference type="NCBI Taxonomy" id="221992"/>
    <lineage>
        <taxon>Bacteria</taxon>
        <taxon>Pseudomonadati</taxon>
        <taxon>Pseudomonadota</taxon>
        <taxon>Betaproteobacteria</taxon>
        <taxon>Burkholderiales</taxon>
        <taxon>Burkholderiaceae</taxon>
        <taxon>Cupriavidus</taxon>
    </lineage>
</organism>
<keyword evidence="4" id="KW-0804">Transcription</keyword>
<evidence type="ECO:0000256" key="2">
    <source>
        <dbReference type="ARBA" id="ARBA00023015"/>
    </source>
</evidence>
<dbReference type="PANTHER" id="PTHR30537:SF5">
    <property type="entry name" value="HTH-TYPE TRANSCRIPTIONAL ACTIVATOR TTDR-RELATED"/>
    <property type="match status" value="1"/>
</dbReference>
<gene>
    <name evidence="6" type="primary">dmlR_4</name>
    <name evidence="6" type="ORF">LMG26411_01010</name>
</gene>